<accession>A0A1I5S5G2</accession>
<dbReference type="AlphaFoldDB" id="A0A1I5S5G2"/>
<feature type="transmembrane region" description="Helical" evidence="1">
    <location>
        <begin position="54"/>
        <end position="72"/>
    </location>
</feature>
<feature type="transmembrane region" description="Helical" evidence="1">
    <location>
        <begin position="114"/>
        <end position="132"/>
    </location>
</feature>
<organism evidence="3 4">
    <name type="scientific">Parafilimonas terrae</name>
    <dbReference type="NCBI Taxonomy" id="1465490"/>
    <lineage>
        <taxon>Bacteria</taxon>
        <taxon>Pseudomonadati</taxon>
        <taxon>Bacteroidota</taxon>
        <taxon>Chitinophagia</taxon>
        <taxon>Chitinophagales</taxon>
        <taxon>Chitinophagaceae</taxon>
        <taxon>Parafilimonas</taxon>
    </lineage>
</organism>
<feature type="transmembrane region" description="Helical" evidence="1">
    <location>
        <begin position="16"/>
        <end position="34"/>
    </location>
</feature>
<dbReference type="InterPro" id="IPR006976">
    <property type="entry name" value="VanZ-like"/>
</dbReference>
<dbReference type="PANTHER" id="PTHR28008">
    <property type="entry name" value="DOMAIN PROTEIN, PUTATIVE (AFU_ORTHOLOGUE AFUA_3G10980)-RELATED"/>
    <property type="match status" value="1"/>
</dbReference>
<dbReference type="Pfam" id="PF04892">
    <property type="entry name" value="VanZ"/>
    <property type="match status" value="1"/>
</dbReference>
<dbReference type="NCBIfam" id="NF037970">
    <property type="entry name" value="vanZ_1"/>
    <property type="match status" value="1"/>
</dbReference>
<keyword evidence="1" id="KW-1133">Transmembrane helix</keyword>
<evidence type="ECO:0000259" key="2">
    <source>
        <dbReference type="Pfam" id="PF04892"/>
    </source>
</evidence>
<reference evidence="3 4" key="1">
    <citation type="submission" date="2016-10" db="EMBL/GenBank/DDBJ databases">
        <authorList>
            <person name="de Groot N.N."/>
        </authorList>
    </citation>
    <scope>NUCLEOTIDE SEQUENCE [LARGE SCALE GENOMIC DNA]</scope>
    <source>
        <strain evidence="3 4">DSM 28286</strain>
    </source>
</reference>
<dbReference type="EMBL" id="FOXQ01000001">
    <property type="protein sequence ID" value="SFP65917.1"/>
    <property type="molecule type" value="Genomic_DNA"/>
</dbReference>
<name>A0A1I5S5G2_9BACT</name>
<keyword evidence="4" id="KW-1185">Reference proteome</keyword>
<gene>
    <name evidence="3" type="ORF">SAMN05444277_101591</name>
</gene>
<evidence type="ECO:0000256" key="1">
    <source>
        <dbReference type="SAM" id="Phobius"/>
    </source>
</evidence>
<sequence>MRPFLLYFCAQMRLKRILFIPAIAWFIIASILFFLPGEDIPEVSFLDLIYFDKWVHTGLFAGLVFLSALPFIKAGKCTAKLVIKISILFILYGVCVEFIQKFLDEGRSFDYTDMIADAVGCVIGSVFSKWVARKTAEKNKPL</sequence>
<dbReference type="STRING" id="1465490.SAMN05444277_101591"/>
<proteinExistence type="predicted"/>
<keyword evidence="1" id="KW-0812">Transmembrane</keyword>
<evidence type="ECO:0000313" key="4">
    <source>
        <dbReference type="Proteomes" id="UP000199031"/>
    </source>
</evidence>
<keyword evidence="1" id="KW-0472">Membrane</keyword>
<evidence type="ECO:0000313" key="3">
    <source>
        <dbReference type="EMBL" id="SFP65917.1"/>
    </source>
</evidence>
<protein>
    <submittedName>
        <fullName evidence="3">VanZ like family protein</fullName>
    </submittedName>
</protein>
<dbReference type="PANTHER" id="PTHR28008:SF1">
    <property type="entry name" value="DOMAIN PROTEIN, PUTATIVE (AFU_ORTHOLOGUE AFUA_3G10980)-RELATED"/>
    <property type="match status" value="1"/>
</dbReference>
<feature type="transmembrane region" description="Helical" evidence="1">
    <location>
        <begin position="81"/>
        <end position="102"/>
    </location>
</feature>
<feature type="domain" description="VanZ-like" evidence="2">
    <location>
        <begin position="51"/>
        <end position="129"/>
    </location>
</feature>
<dbReference type="Proteomes" id="UP000199031">
    <property type="component" value="Unassembled WGS sequence"/>
</dbReference>